<sequence length="143" mass="16066">MRIVLKNINPTYDDYDRIRPDFDYGLSIVTDLGRKSRSSDVVMGGGVGMRVINAPGASLRESQGDKTLMLCLAKYVEQVKKQYHGQGAITVITIGGRKDHIMPRASRTLSTRHCRGDPILCSRFLSCDMRHHFVCLLVYYGIT</sequence>
<dbReference type="Proteomes" id="UP000499080">
    <property type="component" value="Unassembled WGS sequence"/>
</dbReference>
<comment type="caution">
    <text evidence="1">The sequence shown here is derived from an EMBL/GenBank/DDBJ whole genome shotgun (WGS) entry which is preliminary data.</text>
</comment>
<protein>
    <submittedName>
        <fullName evidence="1">Uncharacterized protein</fullName>
    </submittedName>
</protein>
<proteinExistence type="predicted"/>
<reference evidence="1 2" key="1">
    <citation type="journal article" date="2019" name="Sci. Rep.">
        <title>Orb-weaving spider Araneus ventricosus genome elucidates the spidroin gene catalogue.</title>
        <authorList>
            <person name="Kono N."/>
            <person name="Nakamura H."/>
            <person name="Ohtoshi R."/>
            <person name="Moran D.A.P."/>
            <person name="Shinohara A."/>
            <person name="Yoshida Y."/>
            <person name="Fujiwara M."/>
            <person name="Mori M."/>
            <person name="Tomita M."/>
            <person name="Arakawa K."/>
        </authorList>
    </citation>
    <scope>NUCLEOTIDE SEQUENCE [LARGE SCALE GENOMIC DNA]</scope>
</reference>
<evidence type="ECO:0000313" key="2">
    <source>
        <dbReference type="Proteomes" id="UP000499080"/>
    </source>
</evidence>
<gene>
    <name evidence="1" type="ORF">AVEN_65373_1</name>
</gene>
<organism evidence="1 2">
    <name type="scientific">Araneus ventricosus</name>
    <name type="common">Orbweaver spider</name>
    <name type="synonym">Epeira ventricosa</name>
    <dbReference type="NCBI Taxonomy" id="182803"/>
    <lineage>
        <taxon>Eukaryota</taxon>
        <taxon>Metazoa</taxon>
        <taxon>Ecdysozoa</taxon>
        <taxon>Arthropoda</taxon>
        <taxon>Chelicerata</taxon>
        <taxon>Arachnida</taxon>
        <taxon>Araneae</taxon>
        <taxon>Araneomorphae</taxon>
        <taxon>Entelegynae</taxon>
        <taxon>Araneoidea</taxon>
        <taxon>Araneidae</taxon>
        <taxon>Araneus</taxon>
    </lineage>
</organism>
<name>A0A4Y2I214_ARAVE</name>
<evidence type="ECO:0000313" key="1">
    <source>
        <dbReference type="EMBL" id="GBM71472.1"/>
    </source>
</evidence>
<keyword evidence="2" id="KW-1185">Reference proteome</keyword>
<dbReference type="EMBL" id="BGPR01002315">
    <property type="protein sequence ID" value="GBM71472.1"/>
    <property type="molecule type" value="Genomic_DNA"/>
</dbReference>
<dbReference type="AlphaFoldDB" id="A0A4Y2I214"/>
<accession>A0A4Y2I214</accession>